<gene>
    <name evidence="1" type="ORF">SNE40_003251</name>
</gene>
<dbReference type="Proteomes" id="UP001347796">
    <property type="component" value="Unassembled WGS sequence"/>
</dbReference>
<comment type="caution">
    <text evidence="1">The sequence shown here is derived from an EMBL/GenBank/DDBJ whole genome shotgun (WGS) entry which is preliminary data.</text>
</comment>
<sequence length="75" mass="8755">MELLPLMNTNGVNRWGVVVRHKFVFATTLINCRFLLTTSKQFSLKIHYAIIVTIEIDTDYRGWIGLRENVEITML</sequence>
<dbReference type="EMBL" id="JAZGQO010000002">
    <property type="protein sequence ID" value="KAK6191607.1"/>
    <property type="molecule type" value="Genomic_DNA"/>
</dbReference>
<evidence type="ECO:0000313" key="1">
    <source>
        <dbReference type="EMBL" id="KAK6191607.1"/>
    </source>
</evidence>
<evidence type="ECO:0000313" key="2">
    <source>
        <dbReference type="Proteomes" id="UP001347796"/>
    </source>
</evidence>
<organism evidence="1 2">
    <name type="scientific">Patella caerulea</name>
    <name type="common">Rayed Mediterranean limpet</name>
    <dbReference type="NCBI Taxonomy" id="87958"/>
    <lineage>
        <taxon>Eukaryota</taxon>
        <taxon>Metazoa</taxon>
        <taxon>Spiralia</taxon>
        <taxon>Lophotrochozoa</taxon>
        <taxon>Mollusca</taxon>
        <taxon>Gastropoda</taxon>
        <taxon>Patellogastropoda</taxon>
        <taxon>Patelloidea</taxon>
        <taxon>Patellidae</taxon>
        <taxon>Patella</taxon>
    </lineage>
</organism>
<keyword evidence="2" id="KW-1185">Reference proteome</keyword>
<dbReference type="AlphaFoldDB" id="A0AAN8KA94"/>
<protein>
    <submittedName>
        <fullName evidence="1">Uncharacterized protein</fullName>
    </submittedName>
</protein>
<reference evidence="1 2" key="1">
    <citation type="submission" date="2024-01" db="EMBL/GenBank/DDBJ databases">
        <title>The genome of the rayed Mediterranean limpet Patella caerulea (Linnaeus, 1758).</title>
        <authorList>
            <person name="Anh-Thu Weber A."/>
            <person name="Halstead-Nussloch G."/>
        </authorList>
    </citation>
    <scope>NUCLEOTIDE SEQUENCE [LARGE SCALE GENOMIC DNA]</scope>
    <source>
        <strain evidence="1">AATW-2023a</strain>
        <tissue evidence="1">Whole specimen</tissue>
    </source>
</reference>
<name>A0AAN8KA94_PATCE</name>
<accession>A0AAN8KA94</accession>
<proteinExistence type="predicted"/>